<protein>
    <submittedName>
        <fullName evidence="1">Uncharacterized protein</fullName>
    </submittedName>
</protein>
<organism evidence="1 2">
    <name type="scientific">Panacibacter ginsenosidivorans</name>
    <dbReference type="NCBI Taxonomy" id="1813871"/>
    <lineage>
        <taxon>Bacteria</taxon>
        <taxon>Pseudomonadati</taxon>
        <taxon>Bacteroidota</taxon>
        <taxon>Chitinophagia</taxon>
        <taxon>Chitinophagales</taxon>
        <taxon>Chitinophagaceae</taxon>
        <taxon>Panacibacter</taxon>
    </lineage>
</organism>
<dbReference type="InterPro" id="IPR031321">
    <property type="entry name" value="UCP012641"/>
</dbReference>
<reference evidence="1 2" key="1">
    <citation type="journal article" date="2016" name="Int. J. Syst. Evol. Microbiol.">
        <title>Panacibacter ginsenosidivorans gen. nov., sp. nov., with ginsenoside converting activity isolated from soil of a ginseng field.</title>
        <authorList>
            <person name="Siddiqi M.Z."/>
            <person name="Muhammad Shafi S."/>
            <person name="Choi K.D."/>
            <person name="Im W.T."/>
        </authorList>
    </citation>
    <scope>NUCLEOTIDE SEQUENCE [LARGE SCALE GENOMIC DNA]</scope>
    <source>
        <strain evidence="1 2">Gsoil1550</strain>
    </source>
</reference>
<dbReference type="EMBL" id="CP042435">
    <property type="protein sequence ID" value="QEC66726.1"/>
    <property type="molecule type" value="Genomic_DNA"/>
</dbReference>
<evidence type="ECO:0000313" key="2">
    <source>
        <dbReference type="Proteomes" id="UP000321533"/>
    </source>
</evidence>
<dbReference type="Pfam" id="PF15887">
    <property type="entry name" value="Peptidase_Mx"/>
    <property type="match status" value="1"/>
</dbReference>
<accession>A0A5B8V7P9</accession>
<evidence type="ECO:0000313" key="1">
    <source>
        <dbReference type="EMBL" id="QEC66726.1"/>
    </source>
</evidence>
<sequence>MSVHPQAADTKTLHAEIKKDPYAIEGFEAIMELWLPLPFAMNSLKRSMGLKDIYPFVITAAVKEKMKFIHKIVISHSQQKNK</sequence>
<keyword evidence="2" id="KW-1185">Reference proteome</keyword>
<dbReference type="Proteomes" id="UP000321533">
    <property type="component" value="Chromosome"/>
</dbReference>
<proteinExistence type="predicted"/>
<name>A0A5B8V7P9_9BACT</name>
<dbReference type="OrthoDB" id="256753at2"/>
<dbReference type="AlphaFoldDB" id="A0A5B8V7P9"/>
<gene>
    <name evidence="1" type="ORF">FRZ67_05195</name>
</gene>
<dbReference type="KEGG" id="pgin:FRZ67_05195"/>